<feature type="compositionally biased region" description="Polar residues" evidence="1">
    <location>
        <begin position="1"/>
        <end position="17"/>
    </location>
</feature>
<feature type="compositionally biased region" description="Low complexity" evidence="1">
    <location>
        <begin position="18"/>
        <end position="38"/>
    </location>
</feature>
<proteinExistence type="predicted"/>
<sequence>MGGRKNTTSSSKQPNNISTPASSTPSTLSDLLEETSLSNGSPSAATIIRCPKPTLTRLRSLRHEESLVLLTPVVPPPSGAPATAPMDPFEPFGRALAAHHKRIRHVPYVPIAGMTDTHLAFLKHAGAVAVVVCDVPNATHAKESRFEHQRAFAQAALNEMKKKEEEEESGIKATCPVMLVLVTGRLQWRVDAFDDFEAVFVSRSYAPTVLVQISDLMFGV</sequence>
<accession>A0A8E2E8U9</accession>
<name>A0A8E2E8U9_9PEZI</name>
<dbReference type="Proteomes" id="UP000250266">
    <property type="component" value="Unassembled WGS sequence"/>
</dbReference>
<organism evidence="2 3">
    <name type="scientific">Lepidopterella palustris CBS 459.81</name>
    <dbReference type="NCBI Taxonomy" id="1314670"/>
    <lineage>
        <taxon>Eukaryota</taxon>
        <taxon>Fungi</taxon>
        <taxon>Dikarya</taxon>
        <taxon>Ascomycota</taxon>
        <taxon>Pezizomycotina</taxon>
        <taxon>Dothideomycetes</taxon>
        <taxon>Pleosporomycetidae</taxon>
        <taxon>Mytilinidiales</taxon>
        <taxon>Argynnaceae</taxon>
        <taxon>Lepidopterella</taxon>
    </lineage>
</organism>
<protein>
    <submittedName>
        <fullName evidence="2">Uncharacterized protein</fullName>
    </submittedName>
</protein>
<gene>
    <name evidence="2" type="ORF">K432DRAFT_383079</name>
</gene>
<evidence type="ECO:0000313" key="2">
    <source>
        <dbReference type="EMBL" id="OCK79410.1"/>
    </source>
</evidence>
<evidence type="ECO:0000313" key="3">
    <source>
        <dbReference type="Proteomes" id="UP000250266"/>
    </source>
</evidence>
<dbReference type="OrthoDB" id="47059at2759"/>
<feature type="region of interest" description="Disordered" evidence="1">
    <location>
        <begin position="1"/>
        <end position="44"/>
    </location>
</feature>
<keyword evidence="3" id="KW-1185">Reference proteome</keyword>
<dbReference type="EMBL" id="KV745007">
    <property type="protein sequence ID" value="OCK79410.1"/>
    <property type="molecule type" value="Genomic_DNA"/>
</dbReference>
<reference evidence="2 3" key="1">
    <citation type="journal article" date="2016" name="Nat. Commun.">
        <title>Ectomycorrhizal ecology is imprinted in the genome of the dominant symbiotic fungus Cenococcum geophilum.</title>
        <authorList>
            <consortium name="DOE Joint Genome Institute"/>
            <person name="Peter M."/>
            <person name="Kohler A."/>
            <person name="Ohm R.A."/>
            <person name="Kuo A."/>
            <person name="Krutzmann J."/>
            <person name="Morin E."/>
            <person name="Arend M."/>
            <person name="Barry K.W."/>
            <person name="Binder M."/>
            <person name="Choi C."/>
            <person name="Clum A."/>
            <person name="Copeland A."/>
            <person name="Grisel N."/>
            <person name="Haridas S."/>
            <person name="Kipfer T."/>
            <person name="LaButti K."/>
            <person name="Lindquist E."/>
            <person name="Lipzen A."/>
            <person name="Maire R."/>
            <person name="Meier B."/>
            <person name="Mihaltcheva S."/>
            <person name="Molinier V."/>
            <person name="Murat C."/>
            <person name="Poggeler S."/>
            <person name="Quandt C.A."/>
            <person name="Sperisen C."/>
            <person name="Tritt A."/>
            <person name="Tisserant E."/>
            <person name="Crous P.W."/>
            <person name="Henrissat B."/>
            <person name="Nehls U."/>
            <person name="Egli S."/>
            <person name="Spatafora J.W."/>
            <person name="Grigoriev I.V."/>
            <person name="Martin F.M."/>
        </authorList>
    </citation>
    <scope>NUCLEOTIDE SEQUENCE [LARGE SCALE GENOMIC DNA]</scope>
    <source>
        <strain evidence="2 3">CBS 459.81</strain>
    </source>
</reference>
<evidence type="ECO:0000256" key="1">
    <source>
        <dbReference type="SAM" id="MobiDB-lite"/>
    </source>
</evidence>
<dbReference type="AlphaFoldDB" id="A0A8E2E8U9"/>